<dbReference type="InterPro" id="IPR001633">
    <property type="entry name" value="EAL_dom"/>
</dbReference>
<keyword evidence="1" id="KW-0472">Membrane</keyword>
<evidence type="ECO:0000256" key="1">
    <source>
        <dbReference type="SAM" id="Phobius"/>
    </source>
</evidence>
<dbReference type="PROSITE" id="PS50883">
    <property type="entry name" value="EAL"/>
    <property type="match status" value="1"/>
</dbReference>
<dbReference type="PROSITE" id="PS50887">
    <property type="entry name" value="GGDEF"/>
    <property type="match status" value="1"/>
</dbReference>
<dbReference type="PANTHER" id="PTHR33121:SF71">
    <property type="entry name" value="OXYGEN SENSOR PROTEIN DOSP"/>
    <property type="match status" value="1"/>
</dbReference>
<dbReference type="InterPro" id="IPR043128">
    <property type="entry name" value="Rev_trsase/Diguanyl_cyclase"/>
</dbReference>
<reference evidence="4 5" key="1">
    <citation type="submission" date="2019-12" db="EMBL/GenBank/DDBJ databases">
        <title>Genomic-based taxomic classification of the family Erythrobacteraceae.</title>
        <authorList>
            <person name="Xu L."/>
        </authorList>
    </citation>
    <scope>NUCLEOTIDE SEQUENCE [LARGE SCALE GENOMIC DNA]</scope>
    <source>
        <strain evidence="4 5">LMG 29518</strain>
    </source>
</reference>
<feature type="transmembrane region" description="Helical" evidence="1">
    <location>
        <begin position="171"/>
        <end position="190"/>
    </location>
</feature>
<comment type="caution">
    <text evidence="4">The sequence shown here is derived from an EMBL/GenBank/DDBJ whole genome shotgun (WGS) entry which is preliminary data.</text>
</comment>
<proteinExistence type="predicted"/>
<dbReference type="InterPro" id="IPR035919">
    <property type="entry name" value="EAL_sf"/>
</dbReference>
<accession>A0A6I4T9S7</accession>
<sequence>MLDKLLDWFREIGRDPILAKAQALQMRRQVPLLYSLLLINSTSIAWSQFGLAPLALTVSVPALLFGATISRLIYWMRARHKPPPTPEEAKRQLRTVTCIGGLSSIAYLIWALLLLQYGDAIDQAHVALYVSTTVLACIFCLFQLPQAAVVVSACVLPGFLVALIIQDHFIFSPLAMNVALVVLVLLRVLFNSFESFRTEVAAREKLAQQRDEMVRLNSENHALAHTDSLTQLPNRRRFLEDLSAMAVDPSCLGGGVVGVIDLDRFKSVNDTFGHHLGDQLLKQVSHRLRQSAGPYATLYRLGGDEFGILIYLPLAQAEQFAERACEEIAKPIQLDDREISIGVSFGLAPYIDAGVQPRDLWERADQALYHAKRHQPGTVFTYTQDLEFLVRGEQQIEVELRSLNTDEDLDVRVQPVSDSTSGVILGGEVLVRWTSARLGPIPPQRFITIAERSSVIHRITLTVVKRALGILAQLPDHLSLAVNISASDLNSPDTIERVLSAVRDSGIDPSRLWFEVTETAVMHDVDAAIEALRMLRTAGMKIALDDFGTGYSSLSNLHRIPLDRVKIDQSFATDLQDNYSNSIALAVVNLCRTLGLSCVAEGVETPEQAAIFQSMGCEILQGYYISEPLPVSRFMEMLAEHDCTAFAVPALLEQVKARALKK</sequence>
<gene>
    <name evidence="4" type="ORF">GRI91_15245</name>
</gene>
<evidence type="ECO:0000259" key="3">
    <source>
        <dbReference type="PROSITE" id="PS50887"/>
    </source>
</evidence>
<dbReference type="NCBIfam" id="TIGR00254">
    <property type="entry name" value="GGDEF"/>
    <property type="match status" value="1"/>
</dbReference>
<dbReference type="AlphaFoldDB" id="A0A6I4T9S7"/>
<organism evidence="4 5">
    <name type="scientific">Altericroceibacterium endophyticum</name>
    <dbReference type="NCBI Taxonomy" id="1808508"/>
    <lineage>
        <taxon>Bacteria</taxon>
        <taxon>Pseudomonadati</taxon>
        <taxon>Pseudomonadota</taxon>
        <taxon>Alphaproteobacteria</taxon>
        <taxon>Sphingomonadales</taxon>
        <taxon>Erythrobacteraceae</taxon>
        <taxon>Altericroceibacterium</taxon>
    </lineage>
</organism>
<feature type="domain" description="GGDEF" evidence="3">
    <location>
        <begin position="253"/>
        <end position="384"/>
    </location>
</feature>
<feature type="transmembrane region" description="Helical" evidence="1">
    <location>
        <begin position="147"/>
        <end position="165"/>
    </location>
</feature>
<dbReference type="PANTHER" id="PTHR33121">
    <property type="entry name" value="CYCLIC DI-GMP PHOSPHODIESTERASE PDEF"/>
    <property type="match status" value="1"/>
</dbReference>
<evidence type="ECO:0000313" key="4">
    <source>
        <dbReference type="EMBL" id="MXO67119.1"/>
    </source>
</evidence>
<dbReference type="Gene3D" id="3.20.20.450">
    <property type="entry name" value="EAL domain"/>
    <property type="match status" value="1"/>
</dbReference>
<dbReference type="InterPro" id="IPR029787">
    <property type="entry name" value="Nucleotide_cyclase"/>
</dbReference>
<evidence type="ECO:0000313" key="5">
    <source>
        <dbReference type="Proteomes" id="UP000438476"/>
    </source>
</evidence>
<dbReference type="OrthoDB" id="9814202at2"/>
<keyword evidence="1" id="KW-1133">Transmembrane helix</keyword>
<dbReference type="InterPro" id="IPR000160">
    <property type="entry name" value="GGDEF_dom"/>
</dbReference>
<keyword evidence="5" id="KW-1185">Reference proteome</keyword>
<name>A0A6I4T9S7_9SPHN</name>
<feature type="transmembrane region" description="Helical" evidence="1">
    <location>
        <begin position="124"/>
        <end position="142"/>
    </location>
</feature>
<dbReference type="CDD" id="cd01949">
    <property type="entry name" value="GGDEF"/>
    <property type="match status" value="1"/>
</dbReference>
<feature type="transmembrane region" description="Helical" evidence="1">
    <location>
        <begin position="95"/>
        <end position="118"/>
    </location>
</feature>
<dbReference type="SMART" id="SM00267">
    <property type="entry name" value="GGDEF"/>
    <property type="match status" value="1"/>
</dbReference>
<dbReference type="SUPFAM" id="SSF141868">
    <property type="entry name" value="EAL domain-like"/>
    <property type="match status" value="1"/>
</dbReference>
<keyword evidence="1" id="KW-0812">Transmembrane</keyword>
<dbReference type="CDD" id="cd01948">
    <property type="entry name" value="EAL"/>
    <property type="match status" value="1"/>
</dbReference>
<dbReference type="GO" id="GO:0071111">
    <property type="term" value="F:cyclic-guanylate-specific phosphodiesterase activity"/>
    <property type="evidence" value="ECO:0007669"/>
    <property type="project" value="InterPro"/>
</dbReference>
<dbReference type="InterPro" id="IPR050706">
    <property type="entry name" value="Cyclic-di-GMP_PDE-like"/>
</dbReference>
<dbReference type="EMBL" id="WTYT01000007">
    <property type="protein sequence ID" value="MXO67119.1"/>
    <property type="molecule type" value="Genomic_DNA"/>
</dbReference>
<dbReference type="Proteomes" id="UP000438476">
    <property type="component" value="Unassembled WGS sequence"/>
</dbReference>
<dbReference type="RefSeq" id="WP_160737562.1">
    <property type="nucleotide sequence ID" value="NZ_WTYT01000007.1"/>
</dbReference>
<feature type="transmembrane region" description="Helical" evidence="1">
    <location>
        <begin position="55"/>
        <end position="74"/>
    </location>
</feature>
<dbReference type="Gene3D" id="3.30.70.270">
    <property type="match status" value="1"/>
</dbReference>
<dbReference type="Pfam" id="PF00563">
    <property type="entry name" value="EAL"/>
    <property type="match status" value="1"/>
</dbReference>
<dbReference type="SUPFAM" id="SSF55073">
    <property type="entry name" value="Nucleotide cyclase"/>
    <property type="match status" value="1"/>
</dbReference>
<feature type="transmembrane region" description="Helical" evidence="1">
    <location>
        <begin position="30"/>
        <end position="49"/>
    </location>
</feature>
<feature type="domain" description="EAL" evidence="2">
    <location>
        <begin position="393"/>
        <end position="642"/>
    </location>
</feature>
<dbReference type="Pfam" id="PF00990">
    <property type="entry name" value="GGDEF"/>
    <property type="match status" value="1"/>
</dbReference>
<dbReference type="SMART" id="SM00052">
    <property type="entry name" value="EAL"/>
    <property type="match status" value="1"/>
</dbReference>
<protein>
    <submittedName>
        <fullName evidence="4">EAL domain-containing protein</fullName>
    </submittedName>
</protein>
<evidence type="ECO:0000259" key="2">
    <source>
        <dbReference type="PROSITE" id="PS50883"/>
    </source>
</evidence>